<dbReference type="InterPro" id="IPR033349">
    <property type="entry name" value="ATRIP"/>
</dbReference>
<evidence type="ECO:0000313" key="4">
    <source>
        <dbReference type="Proteomes" id="UP000551443"/>
    </source>
</evidence>
<gene>
    <name evidence="3" type="primary">Atrip</name>
    <name evidence="3" type="ORF">XIPELE_R09380</name>
</gene>
<dbReference type="PANTHER" id="PTHR28594:SF1">
    <property type="entry name" value="ATR-INTERACTING PROTEIN"/>
    <property type="match status" value="1"/>
</dbReference>
<feature type="non-terminal residue" evidence="3">
    <location>
        <position position="1"/>
    </location>
</feature>
<feature type="non-terminal residue" evidence="3">
    <location>
        <position position="582"/>
    </location>
</feature>
<comment type="caution">
    <text evidence="3">The sequence shown here is derived from an EMBL/GenBank/DDBJ whole genome shotgun (WGS) entry which is preliminary data.</text>
</comment>
<dbReference type="AlphaFoldDB" id="A0A7L3PKY0"/>
<protein>
    <submittedName>
        <fullName evidence="3">ATRIP protein</fullName>
    </submittedName>
</protein>
<dbReference type="Proteomes" id="UP000551443">
    <property type="component" value="Unassembled WGS sequence"/>
</dbReference>
<evidence type="ECO:0000313" key="3">
    <source>
        <dbReference type="EMBL" id="NXU90110.1"/>
    </source>
</evidence>
<feature type="region of interest" description="Disordered" evidence="2">
    <location>
        <begin position="335"/>
        <end position="355"/>
    </location>
</feature>
<dbReference type="GO" id="GO:0006281">
    <property type="term" value="P:DNA repair"/>
    <property type="evidence" value="ECO:0007669"/>
    <property type="project" value="TreeGrafter"/>
</dbReference>
<evidence type="ECO:0000256" key="1">
    <source>
        <dbReference type="SAM" id="Coils"/>
    </source>
</evidence>
<keyword evidence="4" id="KW-1185">Reference proteome</keyword>
<reference evidence="3 4" key="1">
    <citation type="submission" date="2019-09" db="EMBL/GenBank/DDBJ databases">
        <title>Bird 10,000 Genomes (B10K) Project - Family phase.</title>
        <authorList>
            <person name="Zhang G."/>
        </authorList>
    </citation>
    <scope>NUCLEOTIDE SEQUENCE [LARGE SCALE GENOMIC DNA]</scope>
    <source>
        <strain evidence="3">OUT-0059</strain>
        <tissue evidence="3">Muscle</tissue>
    </source>
</reference>
<dbReference type="GO" id="GO:0000077">
    <property type="term" value="P:DNA damage checkpoint signaling"/>
    <property type="evidence" value="ECO:0007669"/>
    <property type="project" value="InterPro"/>
</dbReference>
<organism evidence="3 4">
    <name type="scientific">Xiphorhynchus elegans</name>
    <name type="common">elegant woodcreeper</name>
    <dbReference type="NCBI Taxonomy" id="269412"/>
    <lineage>
        <taxon>Eukaryota</taxon>
        <taxon>Metazoa</taxon>
        <taxon>Chordata</taxon>
        <taxon>Craniata</taxon>
        <taxon>Vertebrata</taxon>
        <taxon>Euteleostomi</taxon>
        <taxon>Archelosauria</taxon>
        <taxon>Archosauria</taxon>
        <taxon>Dinosauria</taxon>
        <taxon>Saurischia</taxon>
        <taxon>Theropoda</taxon>
        <taxon>Coelurosauria</taxon>
        <taxon>Aves</taxon>
        <taxon>Neognathae</taxon>
        <taxon>Neoaves</taxon>
        <taxon>Telluraves</taxon>
        <taxon>Australaves</taxon>
        <taxon>Passeriformes</taxon>
        <taxon>Dendrocolaptidae</taxon>
        <taxon>Xiphorhynchus</taxon>
    </lineage>
</organism>
<dbReference type="PANTHER" id="PTHR28594">
    <property type="entry name" value="ATR-INTERACTING PROTEIN"/>
    <property type="match status" value="1"/>
</dbReference>
<feature type="compositionally biased region" description="Polar residues" evidence="2">
    <location>
        <begin position="156"/>
        <end position="176"/>
    </location>
</feature>
<feature type="coiled-coil region" evidence="1">
    <location>
        <begin position="5"/>
        <end position="32"/>
    </location>
</feature>
<accession>A0A7L3PKY0</accession>
<keyword evidence="1" id="KW-0175">Coiled coil</keyword>
<feature type="region of interest" description="Disordered" evidence="2">
    <location>
        <begin position="154"/>
        <end position="177"/>
    </location>
</feature>
<proteinExistence type="predicted"/>
<dbReference type="EMBL" id="VZUH01005520">
    <property type="protein sequence ID" value="NXU90110.1"/>
    <property type="molecule type" value="Genomic_DNA"/>
</dbReference>
<sequence length="582" mass="63878">FLFQLQSLQSELQFKDAEMNELRTRLQNCERNKHITPTVPTTSPKKNFAVQVKPEGCSPQPGRRSFPTKESFKAEMSTRPSCSAGNLMAPTASTKEGKSMHSSQHLELHLLQGQFCVLSGSILLNALMKQPIVPGALLGLCHLLSNSEPLPGAVLQPNSLDTKSTQLPSSTTTQEETAPLLSLQEAQKLAVTGLNLIAMDDGLAEGSPAAGQDGFLPLPRCRIRGAVHLLPLVEHHIGAYCRVEQLPDVSGNGSCGNHSAVSSSTSTSTVSSKEDFRLSLEETALISLGILYYLVFYSWDVVHTLLAAGMGKGSAAAGEEQVSKMDKNVLCDNQCDNKEDTRTQEGLPAAPQDVPNNDQAQHSLFKKLLQILAFSAARGSQTDRILSQSLKVLVKLAENSTMDLLINFQHLLSSQTLLHCLCPETPVPTVLLTVRLLCVLAQHQGLAAHLCSHSDTCLLLALYMYITSRPDKAASEMLWLQLEQEAVRLLTRCMRCPRAAVLLPGTDCQCNLEVVKALIIMLHRQWMKMRRAENSLCAHKEQIIQLLRDAVLLLHSLSQKDKLFHEHCLEVLHQYDQAMPGI</sequence>
<name>A0A7L3PKY0_9DEND</name>
<evidence type="ECO:0000256" key="2">
    <source>
        <dbReference type="SAM" id="MobiDB-lite"/>
    </source>
</evidence>